<dbReference type="PANTHER" id="PTHR15907">
    <property type="entry name" value="DUF614 FAMILY PROTEIN-RELATED"/>
    <property type="match status" value="1"/>
</dbReference>
<dbReference type="AlphaFoldDB" id="A0AAU9JLD9"/>
<organism evidence="2 3">
    <name type="scientific">Blepharisma stoltei</name>
    <dbReference type="NCBI Taxonomy" id="1481888"/>
    <lineage>
        <taxon>Eukaryota</taxon>
        <taxon>Sar</taxon>
        <taxon>Alveolata</taxon>
        <taxon>Ciliophora</taxon>
        <taxon>Postciliodesmatophora</taxon>
        <taxon>Heterotrichea</taxon>
        <taxon>Heterotrichida</taxon>
        <taxon>Blepharismidae</taxon>
        <taxon>Blepharisma</taxon>
    </lineage>
</organism>
<dbReference type="Proteomes" id="UP001162131">
    <property type="component" value="Unassembled WGS sequence"/>
</dbReference>
<feature type="transmembrane region" description="Helical" evidence="1">
    <location>
        <begin position="46"/>
        <end position="64"/>
    </location>
</feature>
<dbReference type="Pfam" id="PF04749">
    <property type="entry name" value="PLAC8"/>
    <property type="match status" value="1"/>
</dbReference>
<dbReference type="EMBL" id="CAJZBQ010000038">
    <property type="protein sequence ID" value="CAG9325324.1"/>
    <property type="molecule type" value="Genomic_DNA"/>
</dbReference>
<sequence>MGGWRYTIFQCFDNPGMCLWACCVPCGMSCMQACDAKYSDPDNKNALITAFLCSCCLGCIGSVYNRYKLRKKLHVEDSILYDILFWCCCPCCSATQEWMTVFSEKKANQKVTIWELKNQA</sequence>
<proteinExistence type="predicted"/>
<evidence type="ECO:0000313" key="2">
    <source>
        <dbReference type="EMBL" id="CAG9325324.1"/>
    </source>
</evidence>
<reference evidence="2" key="1">
    <citation type="submission" date="2021-09" db="EMBL/GenBank/DDBJ databases">
        <authorList>
            <consortium name="AG Swart"/>
            <person name="Singh M."/>
            <person name="Singh A."/>
            <person name="Seah K."/>
            <person name="Emmerich C."/>
        </authorList>
    </citation>
    <scope>NUCLEOTIDE SEQUENCE</scope>
    <source>
        <strain evidence="2">ATCC30299</strain>
    </source>
</reference>
<dbReference type="NCBIfam" id="TIGR01571">
    <property type="entry name" value="A_thal_Cys_rich"/>
    <property type="match status" value="1"/>
</dbReference>
<evidence type="ECO:0000313" key="3">
    <source>
        <dbReference type="Proteomes" id="UP001162131"/>
    </source>
</evidence>
<accession>A0AAU9JLD9</accession>
<keyword evidence="1" id="KW-1133">Transmembrane helix</keyword>
<keyword evidence="1" id="KW-0472">Membrane</keyword>
<dbReference type="InterPro" id="IPR006461">
    <property type="entry name" value="PLAC_motif_containing"/>
</dbReference>
<comment type="caution">
    <text evidence="2">The sequence shown here is derived from an EMBL/GenBank/DDBJ whole genome shotgun (WGS) entry which is preliminary data.</text>
</comment>
<keyword evidence="1" id="KW-0812">Transmembrane</keyword>
<keyword evidence="3" id="KW-1185">Reference proteome</keyword>
<name>A0AAU9JLD9_9CILI</name>
<gene>
    <name evidence="2" type="ORF">BSTOLATCC_MIC38586</name>
</gene>
<evidence type="ECO:0000256" key="1">
    <source>
        <dbReference type="SAM" id="Phobius"/>
    </source>
</evidence>
<protein>
    <recommendedName>
        <fullName evidence="4">PLAC8 family protein</fullName>
    </recommendedName>
</protein>
<evidence type="ECO:0008006" key="4">
    <source>
        <dbReference type="Google" id="ProtNLM"/>
    </source>
</evidence>